<reference evidence="9 10" key="1">
    <citation type="submission" date="2023-12" db="EMBL/GenBank/DDBJ databases">
        <title>A high-quality genome assembly for Dillenia turbinata (Dilleniales).</title>
        <authorList>
            <person name="Chanderbali A."/>
        </authorList>
    </citation>
    <scope>NUCLEOTIDE SEQUENCE [LARGE SCALE GENOMIC DNA]</scope>
    <source>
        <strain evidence="9">LSX21</strain>
        <tissue evidence="9">Leaf</tissue>
    </source>
</reference>
<dbReference type="SUPFAM" id="SSF57667">
    <property type="entry name" value="beta-beta-alpha zinc fingers"/>
    <property type="match status" value="1"/>
</dbReference>
<keyword evidence="10" id="KW-1185">Reference proteome</keyword>
<accession>A0AAN8YTD4</accession>
<gene>
    <name evidence="9" type="ORF">RJ641_024379</name>
</gene>
<dbReference type="InterPro" id="IPR013087">
    <property type="entry name" value="Znf_C2H2_type"/>
</dbReference>
<dbReference type="Gene3D" id="3.30.160.60">
    <property type="entry name" value="Classic Zinc Finger"/>
    <property type="match status" value="1"/>
</dbReference>
<evidence type="ECO:0000259" key="8">
    <source>
        <dbReference type="PROSITE" id="PS50157"/>
    </source>
</evidence>
<evidence type="ECO:0000256" key="1">
    <source>
        <dbReference type="ARBA" id="ARBA00004123"/>
    </source>
</evidence>
<feature type="region of interest" description="Disordered" evidence="7">
    <location>
        <begin position="1"/>
        <end position="43"/>
    </location>
</feature>
<name>A0AAN8YTD4_9MAGN</name>
<comment type="caution">
    <text evidence="9">The sequence shown here is derived from an EMBL/GenBank/DDBJ whole genome shotgun (WGS) entry which is preliminary data.</text>
</comment>
<dbReference type="FunFam" id="3.30.160.60:FF:001366">
    <property type="entry name" value="Zinc finger protein 2"/>
    <property type="match status" value="1"/>
</dbReference>
<dbReference type="InterPro" id="IPR036236">
    <property type="entry name" value="Znf_C2H2_sf"/>
</dbReference>
<proteinExistence type="predicted"/>
<evidence type="ECO:0000256" key="3">
    <source>
        <dbReference type="ARBA" id="ARBA00022771"/>
    </source>
</evidence>
<keyword evidence="3 6" id="KW-0863">Zinc-finger</keyword>
<evidence type="ECO:0000256" key="2">
    <source>
        <dbReference type="ARBA" id="ARBA00022723"/>
    </source>
</evidence>
<evidence type="ECO:0000256" key="4">
    <source>
        <dbReference type="ARBA" id="ARBA00022833"/>
    </source>
</evidence>
<dbReference type="PANTHER" id="PTHR47287">
    <property type="entry name" value="C2H2 AND C2HC ZINC FINGERS SUPERFAMILY PROTEIN"/>
    <property type="match status" value="1"/>
</dbReference>
<dbReference type="GO" id="GO:0008270">
    <property type="term" value="F:zinc ion binding"/>
    <property type="evidence" value="ECO:0007669"/>
    <property type="project" value="UniProtKB-KW"/>
</dbReference>
<sequence>MERSRSEACPSETSGIISVSEKQRRKTEQESEEENQSHQHTTTDLVLDLSLSNNDSNHGSYPELNLIDSFELGLFQNSSEKTEKQNTEAEQRVFSCNYCQRKFYSSQALGGHQNAHKKERSLAKRGQRFNTVFGNSNSHQSRYSSMASLPLHGSFHRSLGIQVHSLIHKPSISSNSLSSSSYLYGYHGWSRQPLDQQPAIGKLAPESRLVASGGGSSLSRSSAAGAARFGGAIRKFSPSATEGIGRGHWWDSGSDNSSAVAVGSAGKALKTNQDELQILDLSLKL</sequence>
<keyword evidence="4" id="KW-0862">Zinc</keyword>
<dbReference type="AlphaFoldDB" id="A0AAN8YTD4"/>
<dbReference type="InterPro" id="IPR044246">
    <property type="entry name" value="ZFP3-like"/>
</dbReference>
<dbReference type="GO" id="GO:0009788">
    <property type="term" value="P:negative regulation of abscisic acid-activated signaling pathway"/>
    <property type="evidence" value="ECO:0007669"/>
    <property type="project" value="InterPro"/>
</dbReference>
<evidence type="ECO:0000256" key="5">
    <source>
        <dbReference type="ARBA" id="ARBA00023242"/>
    </source>
</evidence>
<dbReference type="PROSITE" id="PS00028">
    <property type="entry name" value="ZINC_FINGER_C2H2_1"/>
    <property type="match status" value="1"/>
</dbReference>
<keyword evidence="2" id="KW-0479">Metal-binding</keyword>
<comment type="subcellular location">
    <subcellularLocation>
        <location evidence="1">Nucleus</location>
    </subcellularLocation>
</comment>
<evidence type="ECO:0000256" key="6">
    <source>
        <dbReference type="PROSITE-ProRule" id="PRU00042"/>
    </source>
</evidence>
<organism evidence="9 10">
    <name type="scientific">Dillenia turbinata</name>
    <dbReference type="NCBI Taxonomy" id="194707"/>
    <lineage>
        <taxon>Eukaryota</taxon>
        <taxon>Viridiplantae</taxon>
        <taxon>Streptophyta</taxon>
        <taxon>Embryophyta</taxon>
        <taxon>Tracheophyta</taxon>
        <taxon>Spermatophyta</taxon>
        <taxon>Magnoliopsida</taxon>
        <taxon>eudicotyledons</taxon>
        <taxon>Gunneridae</taxon>
        <taxon>Pentapetalae</taxon>
        <taxon>Dilleniales</taxon>
        <taxon>Dilleniaceae</taxon>
        <taxon>Dillenia</taxon>
    </lineage>
</organism>
<dbReference type="Proteomes" id="UP001370490">
    <property type="component" value="Unassembled WGS sequence"/>
</dbReference>
<dbReference type="EMBL" id="JBAMMX010000028">
    <property type="protein sequence ID" value="KAK6912286.1"/>
    <property type="molecule type" value="Genomic_DNA"/>
</dbReference>
<dbReference type="PANTHER" id="PTHR47287:SF15">
    <property type="entry name" value="ZINC FINGER PROTEIN 3-LIKE"/>
    <property type="match status" value="1"/>
</dbReference>
<keyword evidence="5" id="KW-0539">Nucleus</keyword>
<protein>
    <recommendedName>
        <fullName evidence="8">C2H2-type domain-containing protein</fullName>
    </recommendedName>
</protein>
<dbReference type="PROSITE" id="PS50157">
    <property type="entry name" value="ZINC_FINGER_C2H2_2"/>
    <property type="match status" value="1"/>
</dbReference>
<evidence type="ECO:0000313" key="10">
    <source>
        <dbReference type="Proteomes" id="UP001370490"/>
    </source>
</evidence>
<feature type="domain" description="C2H2-type" evidence="8">
    <location>
        <begin position="94"/>
        <end position="121"/>
    </location>
</feature>
<evidence type="ECO:0000313" key="9">
    <source>
        <dbReference type="EMBL" id="KAK6912286.1"/>
    </source>
</evidence>
<evidence type="ECO:0000256" key="7">
    <source>
        <dbReference type="SAM" id="MobiDB-lite"/>
    </source>
</evidence>
<dbReference type="GO" id="GO:0005634">
    <property type="term" value="C:nucleus"/>
    <property type="evidence" value="ECO:0007669"/>
    <property type="project" value="UniProtKB-SubCell"/>
</dbReference>